<gene>
    <name evidence="4" type="ORF">M979_2797</name>
</gene>
<feature type="chain" id="PRO_5008593163" description="YNCE-like beta-propeller domain-containing protein" evidence="2">
    <location>
        <begin position="31"/>
        <end position="356"/>
    </location>
</feature>
<reference evidence="4 5" key="1">
    <citation type="submission" date="2016-04" db="EMBL/GenBank/DDBJ databases">
        <title>ATOL: Assembling a taxonomically balanced genome-scale reconstruction of the evolutionary history of the Enterobacteriaceae.</title>
        <authorList>
            <person name="Plunkett G.III."/>
            <person name="Neeno-Eckwall E.C."/>
            <person name="Glasner J.D."/>
            <person name="Perna N.T."/>
        </authorList>
    </citation>
    <scope>NUCLEOTIDE SEQUENCE [LARGE SCALE GENOMIC DNA]</scope>
    <source>
        <strain evidence="4 5">ATCC 51607</strain>
    </source>
</reference>
<feature type="signal peptide" evidence="2">
    <location>
        <begin position="1"/>
        <end position="30"/>
    </location>
</feature>
<evidence type="ECO:0000259" key="3">
    <source>
        <dbReference type="Pfam" id="PF21783"/>
    </source>
</evidence>
<dbReference type="InterPro" id="IPR051200">
    <property type="entry name" value="Host-pathogen_enzymatic-act"/>
</dbReference>
<dbReference type="InterPro" id="IPR015943">
    <property type="entry name" value="WD40/YVTN_repeat-like_dom_sf"/>
</dbReference>
<organism evidence="4 5">
    <name type="scientific">Buttiauxella noackiae ATCC 51607</name>
    <dbReference type="NCBI Taxonomy" id="1354255"/>
    <lineage>
        <taxon>Bacteria</taxon>
        <taxon>Pseudomonadati</taxon>
        <taxon>Pseudomonadota</taxon>
        <taxon>Gammaproteobacteria</taxon>
        <taxon>Enterobacterales</taxon>
        <taxon>Enterobacteriaceae</taxon>
        <taxon>Buttiauxella</taxon>
    </lineage>
</organism>
<dbReference type="InterPro" id="IPR048433">
    <property type="entry name" value="YNCE-like_beta-prop"/>
</dbReference>
<dbReference type="RefSeq" id="WP_064555303.1">
    <property type="nucleotide sequence ID" value="NZ_LXEO01000044.1"/>
</dbReference>
<dbReference type="EMBL" id="LXEO01000044">
    <property type="protein sequence ID" value="OAT16291.1"/>
    <property type="molecule type" value="Genomic_DNA"/>
</dbReference>
<dbReference type="PATRIC" id="fig|1354255.3.peg.2878"/>
<proteinExistence type="predicted"/>
<keyword evidence="1 2" id="KW-0732">Signal</keyword>
<dbReference type="Pfam" id="PF21783">
    <property type="entry name" value="YNCE"/>
    <property type="match status" value="1"/>
</dbReference>
<dbReference type="Proteomes" id="UP000078286">
    <property type="component" value="Unassembled WGS sequence"/>
</dbReference>
<dbReference type="PANTHER" id="PTHR47197:SF3">
    <property type="entry name" value="DIHYDRO-HEME D1 DEHYDROGENASE"/>
    <property type="match status" value="1"/>
</dbReference>
<dbReference type="SUPFAM" id="SSF51004">
    <property type="entry name" value="C-terminal (heme d1) domain of cytochrome cd1-nitrite reductase"/>
    <property type="match status" value="1"/>
</dbReference>
<feature type="domain" description="YNCE-like beta-propeller" evidence="3">
    <location>
        <begin position="58"/>
        <end position="332"/>
    </location>
</feature>
<dbReference type="Gene3D" id="2.130.10.10">
    <property type="entry name" value="YVTN repeat-like/Quinoprotein amine dehydrogenase"/>
    <property type="match status" value="1"/>
</dbReference>
<protein>
    <recommendedName>
        <fullName evidence="3">YNCE-like beta-propeller domain-containing protein</fullName>
    </recommendedName>
</protein>
<comment type="caution">
    <text evidence="4">The sequence shown here is derived from an EMBL/GenBank/DDBJ whole genome shotgun (WGS) entry which is preliminary data.</text>
</comment>
<evidence type="ECO:0000313" key="5">
    <source>
        <dbReference type="Proteomes" id="UP000078286"/>
    </source>
</evidence>
<evidence type="ECO:0000256" key="2">
    <source>
        <dbReference type="SAM" id="SignalP"/>
    </source>
</evidence>
<name>A0A1B7HKX9_9ENTR</name>
<dbReference type="InterPro" id="IPR011048">
    <property type="entry name" value="Haem_d1_sf"/>
</dbReference>
<dbReference type="AlphaFoldDB" id="A0A1B7HKX9"/>
<keyword evidence="5" id="KW-1185">Reference proteome</keyword>
<accession>A0A1B7HKX9</accession>
<sequence length="356" mass="39228">MNRHTLSGYKNSGFIALTAALLMSSLSVCAKPLPEKEFLAVPAGNGVYELAYDASQNVLFAASAPSFDKDKTDGLVYKLNPDTLVATGKITTKRRAFATVLDEENHILYIGNTLEGAVTLIDTRTDKEIKTVQLSDISNPKEIVHTREMALDKKRQRLYVSGVTQKGIIWVIDTQKQQHIATIENMGEYPTGLAVDESKGRVYAVNGSGEFITLDASDNKIISRVKVEPQKKHFFLNIALDNKKERAFITDPDLSDVLVVSLEDGKIIDRIKVINSLAVMYNSGRNEVYITHRNAQLISVVDGDTYKVKASIATSALPNSLALSADSRTLYASVKQGEKDMGKKPDYIIKVDLDKI</sequence>
<dbReference type="PANTHER" id="PTHR47197">
    <property type="entry name" value="PROTEIN NIRF"/>
    <property type="match status" value="1"/>
</dbReference>
<evidence type="ECO:0000256" key="1">
    <source>
        <dbReference type="ARBA" id="ARBA00022729"/>
    </source>
</evidence>
<evidence type="ECO:0000313" key="4">
    <source>
        <dbReference type="EMBL" id="OAT16291.1"/>
    </source>
</evidence>